<dbReference type="SUPFAM" id="SSF53335">
    <property type="entry name" value="S-adenosyl-L-methionine-dependent methyltransferases"/>
    <property type="match status" value="1"/>
</dbReference>
<dbReference type="InterPro" id="IPR006342">
    <property type="entry name" value="FkbM_mtfrase"/>
</dbReference>
<dbReference type="STRING" id="450851.PHZ_c0449"/>
<evidence type="ECO:0000313" key="3">
    <source>
        <dbReference type="Proteomes" id="UP000001868"/>
    </source>
</evidence>
<dbReference type="AlphaFoldDB" id="B4REC1"/>
<dbReference type="Gene3D" id="3.40.50.150">
    <property type="entry name" value="Vaccinia Virus protein VP39"/>
    <property type="match status" value="1"/>
</dbReference>
<gene>
    <name evidence="2" type="ordered locus">PHZ_c0449</name>
</gene>
<dbReference type="PANTHER" id="PTHR34009:SF2">
    <property type="entry name" value="PROTEIN STAR"/>
    <property type="match status" value="1"/>
</dbReference>
<dbReference type="GO" id="GO:0016197">
    <property type="term" value="P:endosomal transport"/>
    <property type="evidence" value="ECO:0007669"/>
    <property type="project" value="TreeGrafter"/>
</dbReference>
<dbReference type="HOGENOM" id="CLU_049570_1_0_5"/>
<dbReference type="OrthoDB" id="938855at2"/>
<dbReference type="Proteomes" id="UP000001868">
    <property type="component" value="Chromosome"/>
</dbReference>
<dbReference type="GO" id="GO:0006888">
    <property type="term" value="P:endoplasmic reticulum to Golgi vesicle-mediated transport"/>
    <property type="evidence" value="ECO:0007669"/>
    <property type="project" value="TreeGrafter"/>
</dbReference>
<accession>B4REC1</accession>
<organism evidence="2 3">
    <name type="scientific">Phenylobacterium zucineum (strain HLK1)</name>
    <dbReference type="NCBI Taxonomy" id="450851"/>
    <lineage>
        <taxon>Bacteria</taxon>
        <taxon>Pseudomonadati</taxon>
        <taxon>Pseudomonadota</taxon>
        <taxon>Alphaproteobacteria</taxon>
        <taxon>Caulobacterales</taxon>
        <taxon>Caulobacteraceae</taxon>
        <taxon>Phenylobacterium</taxon>
    </lineage>
</organism>
<dbReference type="PANTHER" id="PTHR34009">
    <property type="entry name" value="PROTEIN STAR"/>
    <property type="match status" value="1"/>
</dbReference>
<evidence type="ECO:0000313" key="2">
    <source>
        <dbReference type="EMBL" id="ACG76863.1"/>
    </source>
</evidence>
<protein>
    <recommendedName>
        <fullName evidence="1">Methyltransferase FkbM domain-containing protein</fullName>
    </recommendedName>
</protein>
<dbReference type="GO" id="GO:0005737">
    <property type="term" value="C:cytoplasm"/>
    <property type="evidence" value="ECO:0007669"/>
    <property type="project" value="GOC"/>
</dbReference>
<reference evidence="2 3" key="1">
    <citation type="journal article" date="2008" name="BMC Genomics">
        <title>Complete genome of Phenylobacterium zucineum - a novel facultative intracellular bacterium isolated from human erythroleukemia cell line K562.</title>
        <authorList>
            <person name="Luo Y."/>
            <person name="Xu X."/>
            <person name="Ding Z."/>
            <person name="Liu Z."/>
            <person name="Zhang B."/>
            <person name="Yan Z."/>
            <person name="Sun J."/>
            <person name="Hu S."/>
            <person name="Hu X."/>
        </authorList>
    </citation>
    <scope>NUCLEOTIDE SEQUENCE [LARGE SCALE GENOMIC DNA]</scope>
    <source>
        <strain evidence="2 3">HLK1</strain>
    </source>
</reference>
<dbReference type="KEGG" id="pzu:PHZ_c0449"/>
<proteinExistence type="predicted"/>
<dbReference type="GO" id="GO:0005886">
    <property type="term" value="C:plasma membrane"/>
    <property type="evidence" value="ECO:0007669"/>
    <property type="project" value="TreeGrafter"/>
</dbReference>
<name>B4REC1_PHEZH</name>
<evidence type="ECO:0000259" key="1">
    <source>
        <dbReference type="Pfam" id="PF05050"/>
    </source>
</evidence>
<feature type="domain" description="Methyltransferase FkbM" evidence="1">
    <location>
        <begin position="67"/>
        <end position="225"/>
    </location>
</feature>
<dbReference type="InterPro" id="IPR053202">
    <property type="entry name" value="EGF_Rcpt_Signaling_Reg"/>
</dbReference>
<dbReference type="eggNOG" id="COG1215">
    <property type="taxonomic scope" value="Bacteria"/>
</dbReference>
<dbReference type="InterPro" id="IPR029063">
    <property type="entry name" value="SAM-dependent_MTases_sf"/>
</dbReference>
<keyword evidence="3" id="KW-1185">Reference proteome</keyword>
<dbReference type="EMBL" id="CP000747">
    <property type="protein sequence ID" value="ACG76863.1"/>
    <property type="molecule type" value="Genomic_DNA"/>
</dbReference>
<dbReference type="Pfam" id="PF05050">
    <property type="entry name" value="Methyltransf_21"/>
    <property type="match status" value="1"/>
</dbReference>
<sequence>MVSLSFAEVVEMLVALRDQTAQPADDARAFLGHCLRHLPASKSQFLQDLWVSYELKGRRNGFFVEFGGADGVKFSNSWYLETELGWSGIVAEPARVWHPAIRNNRACFVDDRCVWTKSGERLVFNQPAIAAHATIDAYSDSDSLGHTRKDGQRYEVETISLVDLLRHWNAPRRIDYLSIDTEGSELDILQAFDWDAWEIRLITVEHNHSDKRQLLFDFLSSKGYRRKFEALSNVDDWYVRAY</sequence>
<dbReference type="RefSeq" id="WP_012521011.1">
    <property type="nucleotide sequence ID" value="NC_011144.1"/>
</dbReference>